<name>A0ABX3KPK3_SALCS</name>
<proteinExistence type="predicted"/>
<dbReference type="EMBL" id="MUFR01000025">
    <property type="protein sequence ID" value="OOF33645.1"/>
    <property type="molecule type" value="Genomic_DNA"/>
</dbReference>
<sequence length="343" mass="37229">MPSTRHLFVITAVSVLSLVGCSQSSGPIELGHRSDVVASGLSQSPIPFMQSGRIAVSPETASFIPCGSQQQYWLDLTSEQRAALDQHEASVYAEFEGFFTPVSRRGFSADYPAAVTVSRLNMLTSELKGCAQPRNTVLAEGSDPQLWSAAVGKGHVAWESDNDTQEVPLSDYQLDDEQAQFSSKEAVLTLTLNGCQQSEHTLYGWQARLKTAQNTFQGCAVLPSADTSQHWTGQYQGISQHSGQPTLTTQLTLLSDHSAITTYHPQGEAVTKETGVWQPVANNKVQVLTTRSGEQMVVSERIYQRNGLSLTATEETFNGNTYPLGPEGLTLKRQVDGADSSQQ</sequence>
<evidence type="ECO:0008006" key="3">
    <source>
        <dbReference type="Google" id="ProtNLM"/>
    </source>
</evidence>
<dbReference type="Proteomes" id="UP000189431">
    <property type="component" value="Unassembled WGS sequence"/>
</dbReference>
<evidence type="ECO:0000313" key="2">
    <source>
        <dbReference type="Proteomes" id="UP000189431"/>
    </source>
</evidence>
<gene>
    <name evidence="1" type="ORF">BZJ21_09960</name>
</gene>
<comment type="caution">
    <text evidence="1">The sequence shown here is derived from an EMBL/GenBank/DDBJ whole genome shotgun (WGS) entry which is preliminary data.</text>
</comment>
<reference evidence="2" key="1">
    <citation type="submission" date="2017-01" db="EMBL/GenBank/DDBJ databases">
        <title>Draft genome of the species Salinivibrio costicola subsp. alcaliphilus.</title>
        <authorList>
            <person name="Lopez-Hermoso C."/>
            <person name="De La Haba R."/>
            <person name="Sanchez-Porro C."/>
            <person name="Ventosa A."/>
        </authorList>
    </citation>
    <scope>NUCLEOTIDE SEQUENCE [LARGE SCALE GENOMIC DNA]</scope>
    <source>
        <strain evidence="2">CBH448</strain>
    </source>
</reference>
<keyword evidence="2" id="KW-1185">Reference proteome</keyword>
<evidence type="ECO:0000313" key="1">
    <source>
        <dbReference type="EMBL" id="OOF33645.1"/>
    </source>
</evidence>
<accession>A0ABX3KPK3</accession>
<organism evidence="1 2">
    <name type="scientific">Salinivibrio costicola subsp. alcaliphilus</name>
    <dbReference type="NCBI Taxonomy" id="272773"/>
    <lineage>
        <taxon>Bacteria</taxon>
        <taxon>Pseudomonadati</taxon>
        <taxon>Pseudomonadota</taxon>
        <taxon>Gammaproteobacteria</taxon>
        <taxon>Vibrionales</taxon>
        <taxon>Vibrionaceae</taxon>
        <taxon>Salinivibrio</taxon>
    </lineage>
</organism>
<dbReference type="PROSITE" id="PS51257">
    <property type="entry name" value="PROKAR_LIPOPROTEIN"/>
    <property type="match status" value="1"/>
</dbReference>
<protein>
    <recommendedName>
        <fullName evidence="3">Lipoprotein</fullName>
    </recommendedName>
</protein>
<dbReference type="RefSeq" id="WP_077669692.1">
    <property type="nucleotide sequence ID" value="NZ_MUFR01000025.1"/>
</dbReference>